<protein>
    <submittedName>
        <fullName evidence="2">Uncharacterized protein</fullName>
    </submittedName>
</protein>
<comment type="caution">
    <text evidence="2">The sequence shown here is derived from an EMBL/GenBank/DDBJ whole genome shotgun (WGS) entry which is preliminary data.</text>
</comment>
<dbReference type="EMBL" id="ASYR01000005">
    <property type="protein sequence ID" value="KAF0651068.1"/>
    <property type="molecule type" value="Genomic_DNA"/>
</dbReference>
<dbReference type="Proteomes" id="UP000731519">
    <property type="component" value="Unassembled WGS sequence"/>
</dbReference>
<keyword evidence="4" id="KW-1185">Reference proteome</keyword>
<gene>
    <name evidence="2" type="ORF">BG846_01309</name>
    <name evidence="1" type="ORF">K701_04655</name>
</gene>
<evidence type="ECO:0000313" key="3">
    <source>
        <dbReference type="Proteomes" id="UP000194318"/>
    </source>
</evidence>
<evidence type="ECO:0000313" key="2">
    <source>
        <dbReference type="EMBL" id="OSY53043.1"/>
    </source>
</evidence>
<dbReference type="AlphaFoldDB" id="A0A1Y2NZS2"/>
<dbReference type="GeneID" id="91403967"/>
<dbReference type="EMBL" id="MIFZ01000112">
    <property type="protein sequence ID" value="OSY53043.1"/>
    <property type="molecule type" value="Genomic_DNA"/>
</dbReference>
<sequence length="93" mass="10116">MPPALTGSASYPDRETAQWATRQVVTAYEQLIHRWLAQGTRARLTIEAAWPSHLVHVPLGAAGRGMAVHRRIEAAAAGRPYRRPPSGGRVGHS</sequence>
<evidence type="ECO:0000313" key="1">
    <source>
        <dbReference type="EMBL" id="KAF0651068.1"/>
    </source>
</evidence>
<dbReference type="RefSeq" id="WP_031128815.1">
    <property type="nucleotide sequence ID" value="NZ_ASYR01000005.1"/>
</dbReference>
<organism evidence="2 3">
    <name type="scientific">Streptomyces fradiae ATCC 10745 = DSM 40063</name>
    <dbReference type="NCBI Taxonomy" id="1319510"/>
    <lineage>
        <taxon>Bacteria</taxon>
        <taxon>Bacillati</taxon>
        <taxon>Actinomycetota</taxon>
        <taxon>Actinomycetes</taxon>
        <taxon>Kitasatosporales</taxon>
        <taxon>Streptomycetaceae</taxon>
        <taxon>Streptomyces</taxon>
    </lineage>
</organism>
<proteinExistence type="predicted"/>
<name>A0A1Y2NZS2_STRFR</name>
<accession>A0A1Y2NZS2</accession>
<evidence type="ECO:0000313" key="4">
    <source>
        <dbReference type="Proteomes" id="UP000731519"/>
    </source>
</evidence>
<reference evidence="1 4" key="1">
    <citation type="submission" date="2013-05" db="EMBL/GenBank/DDBJ databases">
        <title>Genome Sequence of Streptomyces fradiae.</title>
        <authorList>
            <person name="Kirby R."/>
        </authorList>
    </citation>
    <scope>NUCLEOTIDE SEQUENCE [LARGE SCALE GENOMIC DNA]</scope>
    <source>
        <strain evidence="1 4">ATCC 10745</strain>
    </source>
</reference>
<dbReference type="Proteomes" id="UP000194318">
    <property type="component" value="Unassembled WGS sequence"/>
</dbReference>
<reference evidence="2 3" key="2">
    <citation type="submission" date="2016-09" db="EMBL/GenBank/DDBJ databases">
        <title>Streptomyces fradiae DSM40063, a candidate organism with high potential of specific P450 cytochromes.</title>
        <authorList>
            <person name="Grumaz C."/>
            <person name="Vainshtein Y."/>
            <person name="Kirstahler P."/>
            <person name="Sohn K."/>
        </authorList>
    </citation>
    <scope>NUCLEOTIDE SEQUENCE [LARGE SCALE GENOMIC DNA]</scope>
    <source>
        <strain evidence="2 3">DSM 40063</strain>
    </source>
</reference>